<dbReference type="PANTHER" id="PTHR30595:SF6">
    <property type="entry name" value="SCHLAFEN ALBA-2 DOMAIN-CONTAINING PROTEIN"/>
    <property type="match status" value="1"/>
</dbReference>
<dbReference type="Pfam" id="PF21247">
    <property type="entry name" value="Fic-like_C"/>
    <property type="match status" value="1"/>
</dbReference>
<dbReference type="InterPro" id="IPR049514">
    <property type="entry name" value="Fic-like_C"/>
</dbReference>
<dbReference type="Gene3D" id="3.30.565.60">
    <property type="match status" value="1"/>
</dbReference>
<evidence type="ECO:0000259" key="1">
    <source>
        <dbReference type="Pfam" id="PF21247"/>
    </source>
</evidence>
<sequence length="373" mass="43286">MGLFDLISETQEGKDVLKIIVAGGYEKPYYVKKYGLSEKGTFIRIGSSIEPMPTRQIEQLFARRIRNSIGNIKSPKQDLHFQQLHIYYQSLGKSLNEQFAKNLELLTEENSFNYVAYLMNDINNISVKVARYEGVNRVQLIESNEYGYESLTKGVNQVLDKLNVENRTHTEITAKQRKELRLWNAIALREATINSFVHNDYSRETAPKFEIFDDRIEITSYGGLTEGLRPEEFFEGFTVPRNKELMRIFKDLDLVEQLGSGIPRILKAYKKDVFHFSDNFLRIVLPSSVPVVVTPQVTPQVEQLLKVFDDIYTRSELQEKMELLDRENFRKNYLQPAIEGGFVGLTIPDKPTSRNQQYYLSDKGINWVKEKQK</sequence>
<feature type="domain" description="Filamentation induced by cAMP protein Fic-like C-terminal" evidence="1">
    <location>
        <begin position="299"/>
        <end position="360"/>
    </location>
</feature>
<reference evidence="2 3" key="1">
    <citation type="submission" date="2021-01" db="EMBL/GenBank/DDBJ databases">
        <title>C459-1 draft genome sequence.</title>
        <authorList>
            <person name="Zhang X.-F."/>
        </authorList>
    </citation>
    <scope>NUCLEOTIDE SEQUENCE [LARGE SCALE GENOMIC DNA]</scope>
    <source>
        <strain evidence="3">C459-1</strain>
    </source>
</reference>
<dbReference type="EMBL" id="JAERTY010000002">
    <property type="protein sequence ID" value="MBL1408075.1"/>
    <property type="molecule type" value="Genomic_DNA"/>
</dbReference>
<dbReference type="InterPro" id="IPR038475">
    <property type="entry name" value="RecG_C_sf"/>
</dbReference>
<accession>A0ABS1R0S4</accession>
<dbReference type="PANTHER" id="PTHR30595">
    <property type="entry name" value="GLPR-RELATED TRANSCRIPTIONAL REPRESSOR"/>
    <property type="match status" value="1"/>
</dbReference>
<dbReference type="Proteomes" id="UP000625283">
    <property type="component" value="Unassembled WGS sequence"/>
</dbReference>
<keyword evidence="3" id="KW-1185">Reference proteome</keyword>
<dbReference type="Pfam" id="PF13749">
    <property type="entry name" value="HATPase_c_4"/>
    <property type="match status" value="1"/>
</dbReference>
<proteinExistence type="predicted"/>
<evidence type="ECO:0000313" key="3">
    <source>
        <dbReference type="Proteomes" id="UP000625283"/>
    </source>
</evidence>
<protein>
    <recommendedName>
        <fullName evidence="1">Filamentation induced by cAMP protein Fic-like C-terminal domain-containing protein</fullName>
    </recommendedName>
</protein>
<name>A0ABS1R0S4_9SPHI</name>
<evidence type="ECO:0000313" key="2">
    <source>
        <dbReference type="EMBL" id="MBL1408075.1"/>
    </source>
</evidence>
<comment type="caution">
    <text evidence="2">The sequence shown here is derived from an EMBL/GenBank/DDBJ whole genome shotgun (WGS) entry which is preliminary data.</text>
</comment>
<organism evidence="2 3">
    <name type="scientific">Sphingobacterium faecale</name>
    <dbReference type="NCBI Taxonomy" id="2803775"/>
    <lineage>
        <taxon>Bacteria</taxon>
        <taxon>Pseudomonadati</taxon>
        <taxon>Bacteroidota</taxon>
        <taxon>Sphingobacteriia</taxon>
        <taxon>Sphingobacteriales</taxon>
        <taxon>Sphingobacteriaceae</taxon>
        <taxon>Sphingobacterium</taxon>
    </lineage>
</organism>
<dbReference type="RefSeq" id="WP_202101852.1">
    <property type="nucleotide sequence ID" value="NZ_JAERTY010000002.1"/>
</dbReference>
<gene>
    <name evidence="2" type="ORF">JKG61_04870</name>
</gene>